<dbReference type="OrthoDB" id="407146at2759"/>
<dbReference type="GO" id="GO:0008234">
    <property type="term" value="F:cysteine-type peptidase activity"/>
    <property type="evidence" value="ECO:0007669"/>
    <property type="project" value="UniProtKB-KW"/>
</dbReference>
<keyword evidence="4" id="KW-0788">Thiol protease</keyword>
<evidence type="ECO:0000256" key="2">
    <source>
        <dbReference type="ARBA" id="ARBA00022670"/>
    </source>
</evidence>
<evidence type="ECO:0000313" key="6">
    <source>
        <dbReference type="EMBL" id="TPX06990.1"/>
    </source>
</evidence>
<dbReference type="RefSeq" id="XP_030988701.1">
    <property type="nucleotide sequence ID" value="XM_031133745.1"/>
</dbReference>
<protein>
    <submittedName>
        <fullName evidence="6">Uncharacterized protein</fullName>
    </submittedName>
</protein>
<dbReference type="PANTHER" id="PTHR23402:SF1">
    <property type="entry name" value="PYROGLUTAMYL-PEPTIDASE I"/>
    <property type="match status" value="1"/>
</dbReference>
<evidence type="ECO:0000256" key="1">
    <source>
        <dbReference type="ARBA" id="ARBA00006641"/>
    </source>
</evidence>
<dbReference type="Proteomes" id="UP000319257">
    <property type="component" value="Unassembled WGS sequence"/>
</dbReference>
<feature type="compositionally biased region" description="Low complexity" evidence="5">
    <location>
        <begin position="128"/>
        <end position="138"/>
    </location>
</feature>
<proteinExistence type="inferred from homology"/>
<evidence type="ECO:0000256" key="4">
    <source>
        <dbReference type="ARBA" id="ARBA00022807"/>
    </source>
</evidence>
<evidence type="ECO:0000313" key="7">
    <source>
        <dbReference type="Proteomes" id="UP000319257"/>
    </source>
</evidence>
<evidence type="ECO:0000256" key="3">
    <source>
        <dbReference type="ARBA" id="ARBA00022801"/>
    </source>
</evidence>
<dbReference type="AlphaFoldDB" id="A0A507AS16"/>
<keyword evidence="3" id="KW-0378">Hydrolase</keyword>
<feature type="compositionally biased region" description="Low complexity" evidence="5">
    <location>
        <begin position="102"/>
        <end position="113"/>
    </location>
</feature>
<feature type="compositionally biased region" description="Basic and acidic residues" evidence="5">
    <location>
        <begin position="139"/>
        <end position="159"/>
    </location>
</feature>
<name>A0A507AS16_9PEZI</name>
<reference evidence="6 7" key="1">
    <citation type="submission" date="2019-06" db="EMBL/GenBank/DDBJ databases">
        <title>Draft genome sequence of the filamentous fungus Phialemoniopsis curvata isolated from diesel fuel.</title>
        <authorList>
            <person name="Varaljay V.A."/>
            <person name="Lyon W.J."/>
            <person name="Crouch A.L."/>
            <person name="Drake C.E."/>
            <person name="Hollomon J.M."/>
            <person name="Nadeau L.J."/>
            <person name="Nunn H.S."/>
            <person name="Stevenson B.S."/>
            <person name="Bojanowski C.L."/>
            <person name="Crookes-Goodson W.J."/>
        </authorList>
    </citation>
    <scope>NUCLEOTIDE SEQUENCE [LARGE SCALE GENOMIC DNA]</scope>
    <source>
        <strain evidence="6 7">D216</strain>
    </source>
</reference>
<dbReference type="SUPFAM" id="SSF53182">
    <property type="entry name" value="Pyrrolidone carboxyl peptidase (pyroglutamate aminopeptidase)"/>
    <property type="match status" value="1"/>
</dbReference>
<sequence>MGSSAAFDQDELTVLITGFGPFKENYPRNPSWEIVSRLPDYIPPLRAKLASNPTTPHATIARAAGEHIPPVRLLVHPEPVRVSYAVVRPLVPRLWAGQGTAPELLSSPSSSRLPDADGGEHDGEEDPNSNSNNNNTNKNDAHNDGGRDRRPPQQPARRIDLCVHVGMAGARMQYSLERRGHRDGYRMKDVDGALLDDERFRHPKEDGGDDPRWEWFGVPEELETDVDADDVLKRWRAHAPPTADVRISEDAGHYLCDFIYFSSLAHLWKAGEHRRVVFLHVPSACSDDLIASGREILLSLIRSIVESEISKDRAVAETVGQTVGAQSETR</sequence>
<dbReference type="InParanoid" id="A0A507AS16"/>
<dbReference type="STRING" id="1093900.A0A507AS16"/>
<dbReference type="Gene3D" id="3.40.630.20">
    <property type="entry name" value="Peptidase C15, pyroglutamyl peptidase I-like"/>
    <property type="match status" value="1"/>
</dbReference>
<dbReference type="GO" id="GO:0006508">
    <property type="term" value="P:proteolysis"/>
    <property type="evidence" value="ECO:0007669"/>
    <property type="project" value="UniProtKB-KW"/>
</dbReference>
<gene>
    <name evidence="6" type="ORF">E0L32_011058</name>
</gene>
<accession>A0A507AS16</accession>
<evidence type="ECO:0000256" key="5">
    <source>
        <dbReference type="SAM" id="MobiDB-lite"/>
    </source>
</evidence>
<dbReference type="EMBL" id="SKBQ01000097">
    <property type="protein sequence ID" value="TPX06990.1"/>
    <property type="molecule type" value="Genomic_DNA"/>
</dbReference>
<dbReference type="PANTHER" id="PTHR23402">
    <property type="entry name" value="PROTEASE FAMILY C15 PYROGLUTAMYL-PEPTIDASE I-RELATED"/>
    <property type="match status" value="1"/>
</dbReference>
<dbReference type="InterPro" id="IPR036440">
    <property type="entry name" value="Peptidase_C15-like_sf"/>
</dbReference>
<dbReference type="GeneID" id="41978505"/>
<keyword evidence="2" id="KW-0645">Protease</keyword>
<dbReference type="InterPro" id="IPR016125">
    <property type="entry name" value="Peptidase_C15-like"/>
</dbReference>
<feature type="region of interest" description="Disordered" evidence="5">
    <location>
        <begin position="100"/>
        <end position="159"/>
    </location>
</feature>
<keyword evidence="7" id="KW-1185">Reference proteome</keyword>
<comment type="caution">
    <text evidence="6">The sequence shown here is derived from an EMBL/GenBank/DDBJ whole genome shotgun (WGS) entry which is preliminary data.</text>
</comment>
<organism evidence="6 7">
    <name type="scientific">Thyridium curvatum</name>
    <dbReference type="NCBI Taxonomy" id="1093900"/>
    <lineage>
        <taxon>Eukaryota</taxon>
        <taxon>Fungi</taxon>
        <taxon>Dikarya</taxon>
        <taxon>Ascomycota</taxon>
        <taxon>Pezizomycotina</taxon>
        <taxon>Sordariomycetes</taxon>
        <taxon>Sordariomycetidae</taxon>
        <taxon>Thyridiales</taxon>
        <taxon>Thyridiaceae</taxon>
        <taxon>Thyridium</taxon>
    </lineage>
</organism>
<comment type="similarity">
    <text evidence="1">Belongs to the peptidase C15 family.</text>
</comment>